<dbReference type="OrthoDB" id="23692at2"/>
<gene>
    <name evidence="5" type="ORF">SAMN05443575_0737</name>
</gene>
<dbReference type="CDD" id="cd01948">
    <property type="entry name" value="EAL"/>
    <property type="match status" value="1"/>
</dbReference>
<dbReference type="SMART" id="SM00091">
    <property type="entry name" value="PAS"/>
    <property type="match status" value="3"/>
</dbReference>
<dbReference type="InterPro" id="IPR013656">
    <property type="entry name" value="PAS_4"/>
</dbReference>
<reference evidence="5 6" key="1">
    <citation type="submission" date="2016-11" db="EMBL/GenBank/DDBJ databases">
        <authorList>
            <person name="Jaros S."/>
            <person name="Januszkiewicz K."/>
            <person name="Wedrychowicz H."/>
        </authorList>
    </citation>
    <scope>NUCLEOTIDE SEQUENCE [LARGE SCALE GENOMIC DNA]</scope>
    <source>
        <strain evidence="5 6">DSM 45627</strain>
    </source>
</reference>
<dbReference type="NCBIfam" id="TIGR00254">
    <property type="entry name" value="GGDEF"/>
    <property type="match status" value="1"/>
</dbReference>
<dbReference type="Proteomes" id="UP000186132">
    <property type="component" value="Unassembled WGS sequence"/>
</dbReference>
<dbReference type="FunFam" id="3.30.70.270:FF:000001">
    <property type="entry name" value="Diguanylate cyclase domain protein"/>
    <property type="match status" value="1"/>
</dbReference>
<feature type="domain" description="PAS" evidence="1">
    <location>
        <begin position="157"/>
        <end position="227"/>
    </location>
</feature>
<dbReference type="InterPro" id="IPR029787">
    <property type="entry name" value="Nucleotide_cyclase"/>
</dbReference>
<dbReference type="SMART" id="SM00086">
    <property type="entry name" value="PAC"/>
    <property type="match status" value="2"/>
</dbReference>
<dbReference type="InterPro" id="IPR001633">
    <property type="entry name" value="EAL_dom"/>
</dbReference>
<dbReference type="Gene3D" id="3.30.450.20">
    <property type="entry name" value="PAS domain"/>
    <property type="match status" value="3"/>
</dbReference>
<dbReference type="RefSeq" id="WP_073386017.1">
    <property type="nucleotide sequence ID" value="NZ_FQVU01000001.1"/>
</dbReference>
<dbReference type="InterPro" id="IPR013655">
    <property type="entry name" value="PAS_fold_3"/>
</dbReference>
<dbReference type="InterPro" id="IPR000160">
    <property type="entry name" value="GGDEF_dom"/>
</dbReference>
<evidence type="ECO:0000313" key="5">
    <source>
        <dbReference type="EMBL" id="SHF72212.1"/>
    </source>
</evidence>
<dbReference type="SMART" id="SM00052">
    <property type="entry name" value="EAL"/>
    <property type="match status" value="1"/>
</dbReference>
<dbReference type="InterPro" id="IPR035965">
    <property type="entry name" value="PAS-like_dom_sf"/>
</dbReference>
<evidence type="ECO:0000259" key="4">
    <source>
        <dbReference type="PROSITE" id="PS50887"/>
    </source>
</evidence>
<dbReference type="InterPro" id="IPR000014">
    <property type="entry name" value="PAS"/>
</dbReference>
<dbReference type="PANTHER" id="PTHR44757:SF2">
    <property type="entry name" value="BIOFILM ARCHITECTURE MAINTENANCE PROTEIN MBAA"/>
    <property type="match status" value="1"/>
</dbReference>
<dbReference type="SUPFAM" id="SSF55073">
    <property type="entry name" value="Nucleotide cyclase"/>
    <property type="match status" value="1"/>
</dbReference>
<dbReference type="PROSITE" id="PS50887">
    <property type="entry name" value="GGDEF"/>
    <property type="match status" value="1"/>
</dbReference>
<dbReference type="InterPro" id="IPR043128">
    <property type="entry name" value="Rev_trsase/Diguanyl_cyclase"/>
</dbReference>
<dbReference type="InterPro" id="IPR000700">
    <property type="entry name" value="PAS-assoc_C"/>
</dbReference>
<dbReference type="Pfam" id="PF08448">
    <property type="entry name" value="PAS_4"/>
    <property type="match status" value="1"/>
</dbReference>
<dbReference type="Pfam" id="PF00563">
    <property type="entry name" value="EAL"/>
    <property type="match status" value="1"/>
</dbReference>
<accession>A0A1M5DZI1</accession>
<dbReference type="PROSITE" id="PS50113">
    <property type="entry name" value="PAC"/>
    <property type="match status" value="2"/>
</dbReference>
<evidence type="ECO:0000259" key="3">
    <source>
        <dbReference type="PROSITE" id="PS50883"/>
    </source>
</evidence>
<dbReference type="InterPro" id="IPR001610">
    <property type="entry name" value="PAC"/>
</dbReference>
<dbReference type="SMART" id="SM00267">
    <property type="entry name" value="GGDEF"/>
    <property type="match status" value="1"/>
</dbReference>
<dbReference type="Pfam" id="PF08447">
    <property type="entry name" value="PAS_3"/>
    <property type="match status" value="2"/>
</dbReference>
<dbReference type="SUPFAM" id="SSF55781">
    <property type="entry name" value="GAF domain-like"/>
    <property type="match status" value="1"/>
</dbReference>
<dbReference type="NCBIfam" id="TIGR00229">
    <property type="entry name" value="sensory_box"/>
    <property type="match status" value="3"/>
</dbReference>
<dbReference type="AlphaFoldDB" id="A0A1M5DZI1"/>
<name>A0A1M5DZI1_9ACTN</name>
<feature type="domain" description="GGDEF" evidence="4">
    <location>
        <begin position="595"/>
        <end position="729"/>
    </location>
</feature>
<feature type="domain" description="PAS" evidence="1">
    <location>
        <begin position="441"/>
        <end position="497"/>
    </location>
</feature>
<keyword evidence="6" id="KW-1185">Reference proteome</keyword>
<evidence type="ECO:0000313" key="6">
    <source>
        <dbReference type="Proteomes" id="UP000186132"/>
    </source>
</evidence>
<dbReference type="SUPFAM" id="SSF141868">
    <property type="entry name" value="EAL domain-like"/>
    <property type="match status" value="1"/>
</dbReference>
<dbReference type="PROSITE" id="PS50883">
    <property type="entry name" value="EAL"/>
    <property type="match status" value="1"/>
</dbReference>
<dbReference type="SUPFAM" id="SSF55785">
    <property type="entry name" value="PYP-like sensor domain (PAS domain)"/>
    <property type="match status" value="3"/>
</dbReference>
<dbReference type="Gene3D" id="3.30.70.270">
    <property type="match status" value="1"/>
</dbReference>
<dbReference type="Pfam" id="PF00990">
    <property type="entry name" value="GGDEF"/>
    <property type="match status" value="1"/>
</dbReference>
<sequence length="1003" mass="108003">MTADAETVAVMGPAHGAAQHATRAGLGPEAMLSFLGELAEHSGNVLFVRGVDGRYLFANTAFGELLGRSSEDIVGRTTHDLVPAEYADGYVEHDELILRDGQTRTVQETAVDGAGQVRHFTTHKFAVTAPDGRRFAVGGLCVDVTDVVVERHSRFESETRFRAVFDHAPIGQIYSLVGGPIESVNEPMARILGYRPDEIVGRPFADFARPAELDRIKTAAATLLSGQVRSTSAIRRLVHRDGHEVPVRVTSALLRDESGAPQWFVSMAADITDEERTQAELASAHAAAVSSSQRLRLMHAIAAAANEAGTADELAPRVLSLVREYTGWRWGALVAWSPDGSATIRYPHGALPPEALAAVTRLVPATDDQVTLHEVVAEQVDGVAVAVVPLLDGTPPARQAFVFVPPAPHLTEDHRTLLTLLGIEAARVVERESTARRLRDSEARFRAVFESSPLPMGLTLGDSGAYAAVNDALCALVGRPAEELVGHSVRDFVHPDDAARTDPAGAAALAAPDGRSTVELRLRHSDGHYVTVIISLAWMDGPDGVRQLLAQMHDVTASRTVEEIQRRQAEEDPLTGLANRSQLSRLLAAHGRAGRSCTALFLDLDGFKAINDTHGHDAGDEVLIEIARRLRAAVRVGDLVSRIGGDEFVVVCPIEADAVAATVAVADRIERALAEPVALDSATTAVTASIGLATGLVDPRHPQALVQRADAAMYQAKRLGKDRLEIYTPELHERTMTRRRTENVLRNAIAEDRFIVHYQPIVDLADERVVGVEALVRLVDDHNNLVPPATFIEVAEESGLVVPMGNWVLHESCRAVVALRERTGLPLTLSVNIAARQVARADFAQAVLRTLAETGLPEESLTLELTESALLEADVATLDQLVQLRDRGVVVGLDDFGTGYSSLSYLRSFPVSHLKVDRSFVAGLGRERGTADGASGSDDLAIVRSVIRLAEDLGLRWIAEGVETAEQRDVLRSLGRGLGQGYLWSRPVPADDLLDLLLPASVS</sequence>
<dbReference type="EMBL" id="FQVU01000001">
    <property type="protein sequence ID" value="SHF72212.1"/>
    <property type="molecule type" value="Genomic_DNA"/>
</dbReference>
<feature type="domain" description="EAL" evidence="3">
    <location>
        <begin position="738"/>
        <end position="1001"/>
    </location>
</feature>
<evidence type="ECO:0000259" key="2">
    <source>
        <dbReference type="PROSITE" id="PS50113"/>
    </source>
</evidence>
<dbReference type="CDD" id="cd01949">
    <property type="entry name" value="GGDEF"/>
    <property type="match status" value="1"/>
</dbReference>
<dbReference type="PROSITE" id="PS50112">
    <property type="entry name" value="PAS"/>
    <property type="match status" value="3"/>
</dbReference>
<dbReference type="Gene3D" id="3.20.20.450">
    <property type="entry name" value="EAL domain"/>
    <property type="match status" value="1"/>
</dbReference>
<feature type="domain" description="PAS" evidence="1">
    <location>
        <begin position="31"/>
        <end position="101"/>
    </location>
</feature>
<feature type="domain" description="PAC" evidence="2">
    <location>
        <begin position="231"/>
        <end position="283"/>
    </location>
</feature>
<evidence type="ECO:0000259" key="1">
    <source>
        <dbReference type="PROSITE" id="PS50112"/>
    </source>
</evidence>
<dbReference type="STRING" id="1206085.SAMN05443575_0737"/>
<dbReference type="CDD" id="cd00130">
    <property type="entry name" value="PAS"/>
    <property type="match status" value="3"/>
</dbReference>
<dbReference type="PANTHER" id="PTHR44757">
    <property type="entry name" value="DIGUANYLATE CYCLASE DGCP"/>
    <property type="match status" value="1"/>
</dbReference>
<feature type="domain" description="PAC" evidence="2">
    <location>
        <begin position="516"/>
        <end position="567"/>
    </location>
</feature>
<proteinExistence type="predicted"/>
<dbReference type="InterPro" id="IPR035919">
    <property type="entry name" value="EAL_sf"/>
</dbReference>
<dbReference type="InterPro" id="IPR052155">
    <property type="entry name" value="Biofilm_reg_signaling"/>
</dbReference>
<protein>
    <submittedName>
        <fullName evidence="5">PAS domain S-box-containing protein/diguanylate cyclase (GGDEF) domain-containing protein</fullName>
    </submittedName>
</protein>
<organism evidence="5 6">
    <name type="scientific">Jatrophihabitans endophyticus</name>
    <dbReference type="NCBI Taxonomy" id="1206085"/>
    <lineage>
        <taxon>Bacteria</taxon>
        <taxon>Bacillati</taxon>
        <taxon>Actinomycetota</taxon>
        <taxon>Actinomycetes</taxon>
        <taxon>Jatrophihabitantales</taxon>
        <taxon>Jatrophihabitantaceae</taxon>
        <taxon>Jatrophihabitans</taxon>
    </lineage>
</organism>